<dbReference type="PANTHER" id="PTHR14947">
    <property type="entry name" value="ZINC FINGER PROTEIN"/>
    <property type="match status" value="1"/>
</dbReference>
<dbReference type="AlphaFoldDB" id="A0A7J8C8I1"/>
<organism evidence="2 3">
    <name type="scientific">Molossus molossus</name>
    <name type="common">Pallas' mastiff bat</name>
    <name type="synonym">Vespertilio molossus</name>
    <dbReference type="NCBI Taxonomy" id="27622"/>
    <lineage>
        <taxon>Eukaryota</taxon>
        <taxon>Metazoa</taxon>
        <taxon>Chordata</taxon>
        <taxon>Craniata</taxon>
        <taxon>Vertebrata</taxon>
        <taxon>Euteleostomi</taxon>
        <taxon>Mammalia</taxon>
        <taxon>Eutheria</taxon>
        <taxon>Laurasiatheria</taxon>
        <taxon>Chiroptera</taxon>
        <taxon>Yangochiroptera</taxon>
        <taxon>Molossidae</taxon>
        <taxon>Molossus</taxon>
    </lineage>
</organism>
<sequence>MDSSAELQHQKQHKGEKWLQRQPGTASFVKDCKVCDQGSHCLWGVCEGLPGQLKISPSMATPTPGRMGPKRGEGNECGAASHKGKTLFDSGSYMKDLNCKRTLVQHQRVLTRERGYMCSELEKLLQQKIRASMTIGEFTLGKSLMSVGNVGSHLGKALALFNTVEFTLEQGLMNVTYVENYLAISLISLNIEEFTLEKDHMSVVNVGSPLVKALHSFSTAVFTLEKGLMNVVNVGNSLRTTPVS</sequence>
<proteinExistence type="predicted"/>
<evidence type="ECO:0000313" key="3">
    <source>
        <dbReference type="Proteomes" id="UP000550707"/>
    </source>
</evidence>
<accession>A0A7J8C8I1</accession>
<reference evidence="2 3" key="1">
    <citation type="journal article" date="2020" name="Nature">
        <title>Six reference-quality genomes reveal evolution of bat adaptations.</title>
        <authorList>
            <person name="Jebb D."/>
            <person name="Huang Z."/>
            <person name="Pippel M."/>
            <person name="Hughes G.M."/>
            <person name="Lavrichenko K."/>
            <person name="Devanna P."/>
            <person name="Winkler S."/>
            <person name="Jermiin L.S."/>
            <person name="Skirmuntt E.C."/>
            <person name="Katzourakis A."/>
            <person name="Burkitt-Gray L."/>
            <person name="Ray D.A."/>
            <person name="Sullivan K.A.M."/>
            <person name="Roscito J.G."/>
            <person name="Kirilenko B.M."/>
            <person name="Davalos L.M."/>
            <person name="Corthals A.P."/>
            <person name="Power M.L."/>
            <person name="Jones G."/>
            <person name="Ransome R.D."/>
            <person name="Dechmann D.K.N."/>
            <person name="Locatelli A.G."/>
            <person name="Puechmaille S.J."/>
            <person name="Fedrigo O."/>
            <person name="Jarvis E.D."/>
            <person name="Hiller M."/>
            <person name="Vernes S.C."/>
            <person name="Myers E.W."/>
            <person name="Teeling E.C."/>
        </authorList>
    </citation>
    <scope>NUCLEOTIDE SEQUENCE [LARGE SCALE GENOMIC DNA]</scope>
    <source>
        <strain evidence="2">MMolMol1</strain>
        <tissue evidence="2">Muscle</tissue>
    </source>
</reference>
<evidence type="ECO:0000256" key="1">
    <source>
        <dbReference type="SAM" id="MobiDB-lite"/>
    </source>
</evidence>
<evidence type="ECO:0000313" key="2">
    <source>
        <dbReference type="EMBL" id="KAF6407130.1"/>
    </source>
</evidence>
<name>A0A7J8C8I1_MOLMO</name>
<comment type="caution">
    <text evidence="2">The sequence shown here is derived from an EMBL/GenBank/DDBJ whole genome shotgun (WGS) entry which is preliminary data.</text>
</comment>
<keyword evidence="3" id="KW-1185">Reference proteome</keyword>
<dbReference type="InterPro" id="IPR039938">
    <property type="entry name" value="Sp4-like"/>
</dbReference>
<feature type="region of interest" description="Disordered" evidence="1">
    <location>
        <begin position="1"/>
        <end position="20"/>
    </location>
</feature>
<dbReference type="EMBL" id="JACASF010000021">
    <property type="protein sequence ID" value="KAF6407130.1"/>
    <property type="molecule type" value="Genomic_DNA"/>
</dbReference>
<dbReference type="Proteomes" id="UP000550707">
    <property type="component" value="Unassembled WGS sequence"/>
</dbReference>
<dbReference type="InParanoid" id="A0A7J8C8I1"/>
<gene>
    <name evidence="2" type="ORF">HJG59_009843</name>
</gene>
<dbReference type="PANTHER" id="PTHR14947:SF25">
    <property type="entry name" value="C2H2-TYPE DOMAIN-CONTAINING PROTEIN"/>
    <property type="match status" value="1"/>
</dbReference>
<protein>
    <submittedName>
        <fullName evidence="2">Uncharacterized protein</fullName>
    </submittedName>
</protein>